<comment type="caution">
    <text evidence="2">The sequence shown here is derived from an EMBL/GenBank/DDBJ whole genome shotgun (WGS) entry which is preliminary data.</text>
</comment>
<evidence type="ECO:0000313" key="3">
    <source>
        <dbReference type="Proteomes" id="UP000474175"/>
    </source>
</evidence>
<evidence type="ECO:0000259" key="1">
    <source>
        <dbReference type="Pfam" id="PF00534"/>
    </source>
</evidence>
<protein>
    <submittedName>
        <fullName evidence="2">Glycosyltransferase family 4 protein</fullName>
    </submittedName>
</protein>
<dbReference type="SUPFAM" id="SSF53756">
    <property type="entry name" value="UDP-Glycosyltransferase/glycogen phosphorylase"/>
    <property type="match status" value="1"/>
</dbReference>
<accession>A0A6L9LEZ6</accession>
<dbReference type="Proteomes" id="UP000474175">
    <property type="component" value="Unassembled WGS sequence"/>
</dbReference>
<gene>
    <name evidence="2" type="ORF">GK108_28830</name>
</gene>
<dbReference type="PANTHER" id="PTHR45947:SF13">
    <property type="entry name" value="TRANSFERASE"/>
    <property type="match status" value="1"/>
</dbReference>
<feature type="domain" description="Glycosyl transferase family 1" evidence="1">
    <location>
        <begin position="207"/>
        <end position="361"/>
    </location>
</feature>
<dbReference type="AlphaFoldDB" id="A0A6L9LEZ6"/>
<dbReference type="PANTHER" id="PTHR45947">
    <property type="entry name" value="SULFOQUINOVOSYL TRANSFERASE SQD2"/>
    <property type="match status" value="1"/>
</dbReference>
<dbReference type="EMBL" id="JAAFZH010000021">
    <property type="protein sequence ID" value="NDU98920.1"/>
    <property type="molecule type" value="Genomic_DNA"/>
</dbReference>
<dbReference type="GO" id="GO:0016757">
    <property type="term" value="F:glycosyltransferase activity"/>
    <property type="evidence" value="ECO:0007669"/>
    <property type="project" value="InterPro"/>
</dbReference>
<dbReference type="Gene3D" id="3.40.50.2000">
    <property type="entry name" value="Glycogen Phosphorylase B"/>
    <property type="match status" value="2"/>
</dbReference>
<dbReference type="InterPro" id="IPR001296">
    <property type="entry name" value="Glyco_trans_1"/>
</dbReference>
<name>A0A6L9LEZ6_9BACT</name>
<keyword evidence="3" id="KW-1185">Reference proteome</keyword>
<dbReference type="RefSeq" id="WP_163955050.1">
    <property type="nucleotide sequence ID" value="NZ_JAAFZH010000021.1"/>
</dbReference>
<dbReference type="Pfam" id="PF00534">
    <property type="entry name" value="Glycos_transf_1"/>
    <property type="match status" value="1"/>
</dbReference>
<proteinExistence type="predicted"/>
<reference evidence="2 3" key="1">
    <citation type="submission" date="2020-02" db="EMBL/GenBank/DDBJ databases">
        <title>Draft genome sequence of two Spirosoma agri KCTC 52727 and Spirosoma terrae KCTC 52035.</title>
        <authorList>
            <person name="Rojas J."/>
            <person name="Ambika Manirajan B."/>
            <person name="Suarez C."/>
            <person name="Ratering S."/>
            <person name="Schnell S."/>
        </authorList>
    </citation>
    <scope>NUCLEOTIDE SEQUENCE [LARGE SCALE GENOMIC DNA]</scope>
    <source>
        <strain evidence="2 3">KCTC 52035</strain>
    </source>
</reference>
<organism evidence="2 3">
    <name type="scientific">Spirosoma terrae</name>
    <dbReference type="NCBI Taxonomy" id="1968276"/>
    <lineage>
        <taxon>Bacteria</taxon>
        <taxon>Pseudomonadati</taxon>
        <taxon>Bacteroidota</taxon>
        <taxon>Cytophagia</taxon>
        <taxon>Cytophagales</taxon>
        <taxon>Cytophagaceae</taxon>
        <taxon>Spirosoma</taxon>
    </lineage>
</organism>
<dbReference type="CDD" id="cd03801">
    <property type="entry name" value="GT4_PimA-like"/>
    <property type="match status" value="1"/>
</dbReference>
<evidence type="ECO:0000313" key="2">
    <source>
        <dbReference type="EMBL" id="NDU98920.1"/>
    </source>
</evidence>
<sequence>MRILSIHNKYLIKGGEDESRLAEARILSDNGHDVTYYTENNTKTNELSKLQLATRAVWSTESYQHVKNILAEKKHDIVHVQNFFPLISPSIYYAAKAANVPIVQAVRNYRFLCINSYLFRDGHICETCVSNKYSLSGIIHKCYRDSLGASMVSASTRIVHGLLNTWRHVDMFVCLSEFMKTKLLEGGFPANKIYVKPNFVYPDPGIAPQKENYILYVGRLQPEKGIQVLLKAMDLLANPAIKLKIVGEGPQLPLVEEYTRKYSQIEYVGKKSVTDTYDLIGGAAALIVPSAWHEPFGRVVVEAYAKGTPVIGARIGGISELIQNEQTGLLFEAGNAAELAAKIDWIYSEPNRAKALGLEGRREFDRKYTAEMNYDVLMDIYQKVGKKTALLSPSY</sequence>
<keyword evidence="2" id="KW-0808">Transferase</keyword>
<dbReference type="InterPro" id="IPR050194">
    <property type="entry name" value="Glycosyltransferase_grp1"/>
</dbReference>